<gene>
    <name evidence="1" type="ORF">C9374_004437</name>
</gene>
<keyword evidence="2" id="KW-1185">Reference proteome</keyword>
<dbReference type="AlphaFoldDB" id="A0AA88GS50"/>
<sequence length="222" mass="24626">MPKETSSFKLPSFHVLKFKLNPNGLEQTLYNFVNIPQVKQICNRNLRRRTKKTAKTCMTSTAAITSTTNRVKNSSSTNRPIMMEPSLCTSQNTTMSCLDVNCQRSYPCSAVVDHHLASTASGTNRFLCRANSSSATVLMNTVSTSRAAQQEPLVHDHSIMCYSSFQAHSSSQHHVQQVMQLCSSPSDESTLSFHSNMSLNCGMPQKSARKVRTSISIQELLN</sequence>
<comment type="caution">
    <text evidence="1">The sequence shown here is derived from an EMBL/GenBank/DDBJ whole genome shotgun (WGS) entry which is preliminary data.</text>
</comment>
<dbReference type="RefSeq" id="XP_044548779.1">
    <property type="nucleotide sequence ID" value="XM_044694076.1"/>
</dbReference>
<evidence type="ECO:0000313" key="1">
    <source>
        <dbReference type="EMBL" id="KAG2383100.1"/>
    </source>
</evidence>
<dbReference type="EMBL" id="PYSW02000021">
    <property type="protein sequence ID" value="KAG2383100.1"/>
    <property type="molecule type" value="Genomic_DNA"/>
</dbReference>
<protein>
    <submittedName>
        <fullName evidence="1">Uncharacterized protein</fullName>
    </submittedName>
</protein>
<dbReference type="GeneID" id="68096892"/>
<accession>A0AA88GS50</accession>
<name>A0AA88GS50_NAELO</name>
<proteinExistence type="predicted"/>
<dbReference type="Proteomes" id="UP000816034">
    <property type="component" value="Unassembled WGS sequence"/>
</dbReference>
<evidence type="ECO:0000313" key="2">
    <source>
        <dbReference type="Proteomes" id="UP000816034"/>
    </source>
</evidence>
<reference evidence="1 2" key="1">
    <citation type="journal article" date="2018" name="BMC Genomics">
        <title>The genome of Naegleria lovaniensis, the basis for a comparative approach to unravel pathogenicity factors of the human pathogenic amoeba N. fowleri.</title>
        <authorList>
            <person name="Liechti N."/>
            <person name="Schurch N."/>
            <person name="Bruggmann R."/>
            <person name="Wittwer M."/>
        </authorList>
    </citation>
    <scope>NUCLEOTIDE SEQUENCE [LARGE SCALE GENOMIC DNA]</scope>
    <source>
        <strain evidence="1 2">ATCC 30569</strain>
    </source>
</reference>
<organism evidence="1 2">
    <name type="scientific">Naegleria lovaniensis</name>
    <name type="common">Amoeba</name>
    <dbReference type="NCBI Taxonomy" id="51637"/>
    <lineage>
        <taxon>Eukaryota</taxon>
        <taxon>Discoba</taxon>
        <taxon>Heterolobosea</taxon>
        <taxon>Tetramitia</taxon>
        <taxon>Eutetramitia</taxon>
        <taxon>Vahlkampfiidae</taxon>
        <taxon>Naegleria</taxon>
    </lineage>
</organism>